<feature type="transmembrane region" description="Helical" evidence="2">
    <location>
        <begin position="12"/>
        <end position="36"/>
    </location>
</feature>
<gene>
    <name evidence="4" type="ORF">J0A69_13030</name>
</gene>
<protein>
    <submittedName>
        <fullName evidence="4">Sugar transferase</fullName>
    </submittedName>
</protein>
<dbReference type="PANTHER" id="PTHR30576">
    <property type="entry name" value="COLANIC BIOSYNTHESIS UDP-GLUCOSE LIPID CARRIER TRANSFERASE"/>
    <property type="match status" value="1"/>
</dbReference>
<evidence type="ECO:0000256" key="1">
    <source>
        <dbReference type="ARBA" id="ARBA00006464"/>
    </source>
</evidence>
<accession>A0ABS3CGZ7</accession>
<comment type="caution">
    <text evidence="4">The sequence shown here is derived from an EMBL/GenBank/DDBJ whole genome shotgun (WGS) entry which is preliminary data.</text>
</comment>
<dbReference type="RefSeq" id="WP_206587045.1">
    <property type="nucleotide sequence ID" value="NZ_JAFKCU010000003.1"/>
</dbReference>
<name>A0ABS3CGZ7_9BACT</name>
<dbReference type="InterPro" id="IPR003362">
    <property type="entry name" value="Bact_transf"/>
</dbReference>
<dbReference type="PANTHER" id="PTHR30576:SF8">
    <property type="entry name" value="UNDECAPRENYL-PHOSPHATE GALACTOSE PHOSPHOTRANSFERASE"/>
    <property type="match status" value="1"/>
</dbReference>
<keyword evidence="5" id="KW-1185">Reference proteome</keyword>
<evidence type="ECO:0000256" key="2">
    <source>
        <dbReference type="SAM" id="Phobius"/>
    </source>
</evidence>
<evidence type="ECO:0000259" key="3">
    <source>
        <dbReference type="Pfam" id="PF02397"/>
    </source>
</evidence>
<keyword evidence="4" id="KW-0808">Transferase</keyword>
<organism evidence="4 5">
    <name type="scientific">Algoriphagus pacificus</name>
    <dbReference type="NCBI Taxonomy" id="2811234"/>
    <lineage>
        <taxon>Bacteria</taxon>
        <taxon>Pseudomonadati</taxon>
        <taxon>Bacteroidota</taxon>
        <taxon>Cytophagia</taxon>
        <taxon>Cytophagales</taxon>
        <taxon>Cyclobacteriaceae</taxon>
        <taxon>Algoriphagus</taxon>
    </lineage>
</organism>
<dbReference type="Proteomes" id="UP000664480">
    <property type="component" value="Unassembled WGS sequence"/>
</dbReference>
<proteinExistence type="inferred from homology"/>
<feature type="domain" description="Bacterial sugar transferase" evidence="3">
    <location>
        <begin position="8"/>
        <end position="182"/>
    </location>
</feature>
<reference evidence="4 5" key="1">
    <citation type="submission" date="2021-03" db="EMBL/GenBank/DDBJ databases">
        <title>novel species isolated from a fishpond in China.</title>
        <authorList>
            <person name="Lu H."/>
            <person name="Cai Z."/>
        </authorList>
    </citation>
    <scope>NUCLEOTIDE SEQUENCE [LARGE SCALE GENOMIC DNA]</scope>
    <source>
        <strain evidence="4 5">YJ13C</strain>
    </source>
</reference>
<keyword evidence="2" id="KW-1133">Transmembrane helix</keyword>
<evidence type="ECO:0000313" key="4">
    <source>
        <dbReference type="EMBL" id="MBN7816365.1"/>
    </source>
</evidence>
<sequence>MKYPSFFKRILDIIISFLMFLILSPIFLLLCIFLWIHHKSNPFFAQVRPGKDGKPFFILKFKTMRDLYDSNGNILADEFRITSLGKAIRSSSLDEIPQLINVLKGDMSMVGPRPLLREYLVLYSDEQQKRHLVKPGVTGWAQINGRNAISWEKKFEYDIWYVENCSFLLDIKILFITLFNVLAGKGITQKGHVSAGKFTGSKSQ</sequence>
<keyword evidence="2" id="KW-0472">Membrane</keyword>
<comment type="similarity">
    <text evidence="1">Belongs to the bacterial sugar transferase family.</text>
</comment>
<keyword evidence="2" id="KW-0812">Transmembrane</keyword>
<dbReference type="Pfam" id="PF02397">
    <property type="entry name" value="Bac_transf"/>
    <property type="match status" value="1"/>
</dbReference>
<dbReference type="EMBL" id="JAFKCU010000003">
    <property type="protein sequence ID" value="MBN7816365.1"/>
    <property type="molecule type" value="Genomic_DNA"/>
</dbReference>
<evidence type="ECO:0000313" key="5">
    <source>
        <dbReference type="Proteomes" id="UP000664480"/>
    </source>
</evidence>
<dbReference type="GO" id="GO:0016740">
    <property type="term" value="F:transferase activity"/>
    <property type="evidence" value="ECO:0007669"/>
    <property type="project" value="UniProtKB-KW"/>
</dbReference>